<dbReference type="Gene3D" id="1.20.1260.10">
    <property type="match status" value="1"/>
</dbReference>
<gene>
    <name evidence="1" type="ORF">SAMN02746065_11895</name>
</gene>
<proteinExistence type="predicted"/>
<evidence type="ECO:0008006" key="3">
    <source>
        <dbReference type="Google" id="ProtNLM"/>
    </source>
</evidence>
<evidence type="ECO:0000313" key="1">
    <source>
        <dbReference type="EMBL" id="SMC98369.1"/>
    </source>
</evidence>
<keyword evidence="2" id="KW-1185">Reference proteome</keyword>
<dbReference type="AlphaFoldDB" id="A0A1W2DLP7"/>
<organism evidence="1 2">
    <name type="scientific">Desulfocicer vacuolatum DSM 3385</name>
    <dbReference type="NCBI Taxonomy" id="1121400"/>
    <lineage>
        <taxon>Bacteria</taxon>
        <taxon>Pseudomonadati</taxon>
        <taxon>Thermodesulfobacteriota</taxon>
        <taxon>Desulfobacteria</taxon>
        <taxon>Desulfobacterales</taxon>
        <taxon>Desulfobacteraceae</taxon>
        <taxon>Desulfocicer</taxon>
    </lineage>
</organism>
<dbReference type="Proteomes" id="UP000192418">
    <property type="component" value="Unassembled WGS sequence"/>
</dbReference>
<name>A0A1W2DLP7_9BACT</name>
<accession>A0A1W2DLP7</accession>
<dbReference type="OrthoDB" id="5421517at2"/>
<evidence type="ECO:0000313" key="2">
    <source>
        <dbReference type="Proteomes" id="UP000192418"/>
    </source>
</evidence>
<dbReference type="InterPro" id="IPR012347">
    <property type="entry name" value="Ferritin-like"/>
</dbReference>
<sequence length="142" mass="16100">MPLINFGSILGFAEEIENQQLEFYNDVLKNSDCHACHAPFETFAKAAKKRVKEVLRVRRENVTEMILETIEGFERKAFLITLEDVSAMAPRAVAHNALELSNRSISFYKEAAQRLKGQAEVALALKNLAKKHGKELKKLQEL</sequence>
<dbReference type="EMBL" id="FWXY01000018">
    <property type="protein sequence ID" value="SMC98369.1"/>
    <property type="molecule type" value="Genomic_DNA"/>
</dbReference>
<reference evidence="1 2" key="1">
    <citation type="submission" date="2017-04" db="EMBL/GenBank/DDBJ databases">
        <authorList>
            <person name="Afonso C.L."/>
            <person name="Miller P.J."/>
            <person name="Scott M.A."/>
            <person name="Spackman E."/>
            <person name="Goraichik I."/>
            <person name="Dimitrov K.M."/>
            <person name="Suarez D.L."/>
            <person name="Swayne D.E."/>
        </authorList>
    </citation>
    <scope>NUCLEOTIDE SEQUENCE [LARGE SCALE GENOMIC DNA]</scope>
    <source>
        <strain evidence="1 2">DSM 3385</strain>
    </source>
</reference>
<protein>
    <recommendedName>
        <fullName evidence="3">Rubrerythrin</fullName>
    </recommendedName>
</protein>